<name>A0A9P1BQI3_9DINO</name>
<evidence type="ECO:0000256" key="3">
    <source>
        <dbReference type="SAM" id="MobiDB-lite"/>
    </source>
</evidence>
<keyword evidence="6" id="KW-1185">Reference proteome</keyword>
<keyword evidence="1" id="KW-0233">DNA recombination</keyword>
<dbReference type="GO" id="GO:0015074">
    <property type="term" value="P:DNA integration"/>
    <property type="evidence" value="ECO:0007669"/>
    <property type="project" value="InterPro"/>
</dbReference>
<evidence type="ECO:0000313" key="4">
    <source>
        <dbReference type="EMBL" id="CAI3977593.1"/>
    </source>
</evidence>
<feature type="coiled-coil region" evidence="2">
    <location>
        <begin position="648"/>
        <end position="703"/>
    </location>
</feature>
<keyword evidence="2" id="KW-0175">Coiled coil</keyword>
<dbReference type="GO" id="GO:0006310">
    <property type="term" value="P:DNA recombination"/>
    <property type="evidence" value="ECO:0007669"/>
    <property type="project" value="UniProtKB-KW"/>
</dbReference>
<gene>
    <name evidence="4" type="ORF">C1SCF055_LOCUS5723</name>
</gene>
<protein>
    <submittedName>
        <fullName evidence="4">Uncharacterized protein</fullName>
    </submittedName>
</protein>
<feature type="compositionally biased region" description="Basic and acidic residues" evidence="3">
    <location>
        <begin position="160"/>
        <end position="172"/>
    </location>
</feature>
<evidence type="ECO:0000313" key="6">
    <source>
        <dbReference type="Proteomes" id="UP001152797"/>
    </source>
</evidence>
<dbReference type="EMBL" id="CAMXCT030000354">
    <property type="protein sequence ID" value="CAL4764905.1"/>
    <property type="molecule type" value="Genomic_DNA"/>
</dbReference>
<evidence type="ECO:0000256" key="1">
    <source>
        <dbReference type="ARBA" id="ARBA00023172"/>
    </source>
</evidence>
<evidence type="ECO:0000256" key="2">
    <source>
        <dbReference type="SAM" id="Coils"/>
    </source>
</evidence>
<dbReference type="GO" id="GO:0003677">
    <property type="term" value="F:DNA binding"/>
    <property type="evidence" value="ECO:0007669"/>
    <property type="project" value="InterPro"/>
</dbReference>
<dbReference type="AlphaFoldDB" id="A0A9P1BQI3"/>
<dbReference type="Gene3D" id="1.10.443.10">
    <property type="entry name" value="Intergrase catalytic core"/>
    <property type="match status" value="1"/>
</dbReference>
<sequence>MDPQVLGRDVGTGVLGWSVVRTMAPAAMPKSGERRKLLAPLLGELGHQLVEQGQETQTTWEKGGGKPFGGKVQHGDLGRKQHIATAAMVEGQITRGDWKPGIHLSGKGGWQPWSLRGGDTGVRSTQVYQPEIVGGQKTGKGGSGTKRVPEPSEQNGKGRVPKEHAGGVKDARGSQPNSNKAKKLNWDGIARAVASKDWRRKAVSNLRGKMFAKSTLASKTSKRRRLCEILTKVKGDGQFFPLETEELELVGAILSECNLKTGEQYINEVKLMQLEAGWAWDEVLERQLAMIKRALRRDVGPDRRAIEVKPEEITVEDPSVVAKIGKNAPAFPKMAYVFAAVWMLRSGEVVALDNANLDLDLDNKKVSLSVQKSKMDQGRKGIKRTLVCCGVKPCRSTCPWRISVKVKTYMAGEGDREPLIADGSGDRVSRYQLVKAWAANIDHGMSGHSARRSGAMFYTREKWSLADLMFLGRWKSAAVFRYMEEAMAELPINDPARRETKLVCEPRLKVHVEEAVVKKGRDALRALQAREAAREEMRKAIASKEPARLKAAIAAAEKVGLHDQAPGMLGADPKEQDEVEEARQELRVHAMARLAKLADSEDVENFAKGLEELADHGVPKQEWHHFKKRHSQLKIRQQCQTKLALATKARNKEQIAAAMQEAQECRVEDDCVVMEIARQTMSVLEAEETMAKTRAEVAEELSEAVQGEDQRRMLAAITAADAAGFTCSEVAFARERLRRLRARVGAGQELQEAAHSADMYRLRAALTTAKRAEVSEAEIASGREALRCLELQADVRRSIEAAVLAKDAELLRRCIDEGKKSGMNRQEVAKAQKQLHKLHQSSVGRELSEALKTGETVRLRARDATSPISLGFATAFPTSPAKQAFGTHWTNS</sequence>
<organism evidence="4">
    <name type="scientific">Cladocopium goreaui</name>
    <dbReference type="NCBI Taxonomy" id="2562237"/>
    <lineage>
        <taxon>Eukaryota</taxon>
        <taxon>Sar</taxon>
        <taxon>Alveolata</taxon>
        <taxon>Dinophyceae</taxon>
        <taxon>Suessiales</taxon>
        <taxon>Symbiodiniaceae</taxon>
        <taxon>Cladocopium</taxon>
    </lineage>
</organism>
<reference evidence="4" key="1">
    <citation type="submission" date="2022-10" db="EMBL/GenBank/DDBJ databases">
        <authorList>
            <person name="Chen Y."/>
            <person name="Dougan E. K."/>
            <person name="Chan C."/>
            <person name="Rhodes N."/>
            <person name="Thang M."/>
        </authorList>
    </citation>
    <scope>NUCLEOTIDE SEQUENCE</scope>
</reference>
<proteinExistence type="predicted"/>
<accession>A0A9P1BQI3</accession>
<feature type="region of interest" description="Disordered" evidence="3">
    <location>
        <begin position="133"/>
        <end position="181"/>
    </location>
</feature>
<dbReference type="InterPro" id="IPR011010">
    <property type="entry name" value="DNA_brk_join_enz"/>
</dbReference>
<dbReference type="Proteomes" id="UP001152797">
    <property type="component" value="Unassembled WGS sequence"/>
</dbReference>
<reference evidence="5" key="2">
    <citation type="submission" date="2024-04" db="EMBL/GenBank/DDBJ databases">
        <authorList>
            <person name="Chen Y."/>
            <person name="Shah S."/>
            <person name="Dougan E. K."/>
            <person name="Thang M."/>
            <person name="Chan C."/>
        </authorList>
    </citation>
    <scope>NUCLEOTIDE SEQUENCE [LARGE SCALE GENOMIC DNA]</scope>
</reference>
<evidence type="ECO:0000313" key="5">
    <source>
        <dbReference type="EMBL" id="CAL1130968.1"/>
    </source>
</evidence>
<dbReference type="InterPro" id="IPR013762">
    <property type="entry name" value="Integrase-like_cat_sf"/>
</dbReference>
<comment type="caution">
    <text evidence="4">The sequence shown here is derived from an EMBL/GenBank/DDBJ whole genome shotgun (WGS) entry which is preliminary data.</text>
</comment>
<dbReference type="SUPFAM" id="SSF56349">
    <property type="entry name" value="DNA breaking-rejoining enzymes"/>
    <property type="match status" value="1"/>
</dbReference>
<dbReference type="EMBL" id="CAMXCT020000354">
    <property type="protein sequence ID" value="CAL1130968.1"/>
    <property type="molecule type" value="Genomic_DNA"/>
</dbReference>
<dbReference type="EMBL" id="CAMXCT010000354">
    <property type="protein sequence ID" value="CAI3977593.1"/>
    <property type="molecule type" value="Genomic_DNA"/>
</dbReference>
<dbReference type="OrthoDB" id="444699at2759"/>